<sequence>MATLCKPAPSRFALERAHRFLKLTLPLDQALERTAFRLILENVARGPKLCPTRLDVKKLQANDHD</sequence>
<evidence type="ECO:0000313" key="2">
    <source>
        <dbReference type="Proteomes" id="UP000198284"/>
    </source>
</evidence>
<dbReference type="Proteomes" id="UP000198284">
    <property type="component" value="Unassembled WGS sequence"/>
</dbReference>
<protein>
    <submittedName>
        <fullName evidence="1">Uncharacterized protein</fullName>
    </submittedName>
</protein>
<gene>
    <name evidence="1" type="ORF">SAMN06265795_12220</name>
</gene>
<accession>A0A239LEA0</accession>
<dbReference type="RefSeq" id="WP_089401406.1">
    <property type="nucleotide sequence ID" value="NZ_FZOT01000022.1"/>
</dbReference>
<dbReference type="AlphaFoldDB" id="A0A239LEA0"/>
<reference evidence="1 2" key="1">
    <citation type="submission" date="2017-06" db="EMBL/GenBank/DDBJ databases">
        <authorList>
            <person name="Kim H.J."/>
            <person name="Triplett B.A."/>
        </authorList>
    </citation>
    <scope>NUCLEOTIDE SEQUENCE [LARGE SCALE GENOMIC DNA]</scope>
    <source>
        <strain evidence="1 2">U15</strain>
    </source>
</reference>
<evidence type="ECO:0000313" key="1">
    <source>
        <dbReference type="EMBL" id="SNT28655.1"/>
    </source>
</evidence>
<name>A0A239LEA0_9BURK</name>
<organism evidence="1 2">
    <name type="scientific">Noviherbaspirillum humi</name>
    <dbReference type="NCBI Taxonomy" id="1688639"/>
    <lineage>
        <taxon>Bacteria</taxon>
        <taxon>Pseudomonadati</taxon>
        <taxon>Pseudomonadota</taxon>
        <taxon>Betaproteobacteria</taxon>
        <taxon>Burkholderiales</taxon>
        <taxon>Oxalobacteraceae</taxon>
        <taxon>Noviherbaspirillum</taxon>
    </lineage>
</organism>
<proteinExistence type="predicted"/>
<keyword evidence="2" id="KW-1185">Reference proteome</keyword>
<dbReference type="EMBL" id="FZOT01000022">
    <property type="protein sequence ID" value="SNT28655.1"/>
    <property type="molecule type" value="Genomic_DNA"/>
</dbReference>